<dbReference type="AlphaFoldDB" id="A0A0K0X7J5"/>
<evidence type="ECO:0000256" key="6">
    <source>
        <dbReference type="ARBA" id="ARBA00023136"/>
    </source>
</evidence>
<dbReference type="Proteomes" id="UP000062255">
    <property type="component" value="Chromosome"/>
</dbReference>
<protein>
    <recommendedName>
        <fullName evidence="11">Mycobacterium membrane protein</fullName>
    </recommendedName>
</protein>
<evidence type="ECO:0000256" key="1">
    <source>
        <dbReference type="ARBA" id="ARBA00004236"/>
    </source>
</evidence>
<feature type="region of interest" description="Disordered" evidence="7">
    <location>
        <begin position="1"/>
        <end position="31"/>
    </location>
</feature>
<evidence type="ECO:0000256" key="3">
    <source>
        <dbReference type="ARBA" id="ARBA00022475"/>
    </source>
</evidence>
<dbReference type="RefSeq" id="WP_049745763.1">
    <property type="nucleotide sequence ID" value="NZ_CP012150.1"/>
</dbReference>
<comment type="similarity">
    <text evidence="2">Belongs to the MmpS family.</text>
</comment>
<evidence type="ECO:0000313" key="9">
    <source>
        <dbReference type="EMBL" id="AKS33342.1"/>
    </source>
</evidence>
<dbReference type="EMBL" id="CP012150">
    <property type="protein sequence ID" value="AKS33342.1"/>
    <property type="molecule type" value="Genomic_DNA"/>
</dbReference>
<dbReference type="GO" id="GO:0005886">
    <property type="term" value="C:plasma membrane"/>
    <property type="evidence" value="ECO:0007669"/>
    <property type="project" value="UniProtKB-SubCell"/>
</dbReference>
<feature type="compositionally biased region" description="Polar residues" evidence="7">
    <location>
        <begin position="1"/>
        <end position="11"/>
    </location>
</feature>
<keyword evidence="3" id="KW-1003">Cell membrane</keyword>
<reference evidence="9 10" key="1">
    <citation type="submission" date="2015-07" db="EMBL/GenBank/DDBJ databases">
        <title>Complete genome sequence of Mycobacterium goodii X7B, a facultative thermophilic biodesulfurizing bacterium.</title>
        <authorList>
            <person name="Yu B."/>
            <person name="Li F."/>
            <person name="Xu P."/>
        </authorList>
    </citation>
    <scope>NUCLEOTIDE SEQUENCE [LARGE SCALE GENOMIC DNA]</scope>
    <source>
        <strain evidence="9 10">X7B</strain>
    </source>
</reference>
<dbReference type="OrthoDB" id="4764399at2"/>
<evidence type="ECO:0000313" key="10">
    <source>
        <dbReference type="Proteomes" id="UP000062255"/>
    </source>
</evidence>
<evidence type="ECO:0008006" key="11">
    <source>
        <dbReference type="Google" id="ProtNLM"/>
    </source>
</evidence>
<keyword evidence="6 8" id="KW-0472">Membrane</keyword>
<evidence type="ECO:0000256" key="2">
    <source>
        <dbReference type="ARBA" id="ARBA00007531"/>
    </source>
</evidence>
<dbReference type="InterPro" id="IPR038468">
    <property type="entry name" value="MmpS_C"/>
</dbReference>
<accession>A0A0K0X7J5</accession>
<sequence length="173" mass="18386">MNQPHPGNQWQHLPPPPNYGQSYPPGYYPPPPPPPKKRKTWPWVLLALVAIVTLVAAGVVSYAALGNTTNTSDEPAADDSTVMPVTLEMEVTGSGSSVLVAYSDGLAPPGDYAEVPLPWTHEGTGVRETAFYLMVKPTAAGDTVTCKVTFHGTILADRSTTDDRTLTCSGLVP</sequence>
<organism evidence="9 10">
    <name type="scientific">Mycolicibacterium goodii</name>
    <name type="common">Mycobacterium goodii</name>
    <dbReference type="NCBI Taxonomy" id="134601"/>
    <lineage>
        <taxon>Bacteria</taxon>
        <taxon>Bacillati</taxon>
        <taxon>Actinomycetota</taxon>
        <taxon>Actinomycetes</taxon>
        <taxon>Mycobacteriales</taxon>
        <taxon>Mycobacteriaceae</taxon>
        <taxon>Mycolicibacterium</taxon>
    </lineage>
</organism>
<dbReference type="PATRIC" id="fig|134601.6.peg.3559"/>
<keyword evidence="5 8" id="KW-1133">Transmembrane helix</keyword>
<evidence type="ECO:0000256" key="5">
    <source>
        <dbReference type="ARBA" id="ARBA00022989"/>
    </source>
</evidence>
<comment type="subcellular location">
    <subcellularLocation>
        <location evidence="1">Cell membrane</location>
    </subcellularLocation>
</comment>
<name>A0A0K0X7J5_MYCGD</name>
<keyword evidence="4 8" id="KW-0812">Transmembrane</keyword>
<dbReference type="InterPro" id="IPR008693">
    <property type="entry name" value="MmpS"/>
</dbReference>
<feature type="transmembrane region" description="Helical" evidence="8">
    <location>
        <begin position="43"/>
        <end position="65"/>
    </location>
</feature>
<evidence type="ECO:0000256" key="4">
    <source>
        <dbReference type="ARBA" id="ARBA00022692"/>
    </source>
</evidence>
<dbReference type="Gene3D" id="2.60.40.2880">
    <property type="entry name" value="MmpS1-5, C-terminal soluble domain"/>
    <property type="match status" value="1"/>
</dbReference>
<gene>
    <name evidence="9" type="ORF">AFA91_17145</name>
</gene>
<proteinExistence type="inferred from homology"/>
<dbReference type="Pfam" id="PF05423">
    <property type="entry name" value="Mycobact_memb"/>
    <property type="match status" value="1"/>
</dbReference>
<evidence type="ECO:0000256" key="7">
    <source>
        <dbReference type="SAM" id="MobiDB-lite"/>
    </source>
</evidence>
<dbReference type="STRING" id="134601.AFA91_17145"/>
<evidence type="ECO:0000256" key="8">
    <source>
        <dbReference type="SAM" id="Phobius"/>
    </source>
</evidence>
<dbReference type="KEGG" id="mgo:AFA91_17145"/>